<evidence type="ECO:0000256" key="2">
    <source>
        <dbReference type="ARBA" id="ARBA00022833"/>
    </source>
</evidence>
<reference evidence="4 5" key="1">
    <citation type="journal article" date="2021" name="Comput. Struct. Biotechnol. J.">
        <title>De novo genome assembly of the potent medicinal plant Rehmannia glutinosa using nanopore technology.</title>
        <authorList>
            <person name="Ma L."/>
            <person name="Dong C."/>
            <person name="Song C."/>
            <person name="Wang X."/>
            <person name="Zheng X."/>
            <person name="Niu Y."/>
            <person name="Chen S."/>
            <person name="Feng W."/>
        </authorList>
    </citation>
    <scope>NUCLEOTIDE SEQUENCE [LARGE SCALE GENOMIC DNA]</scope>
    <source>
        <strain evidence="4">DH-2019</strain>
    </source>
</reference>
<dbReference type="Proteomes" id="UP001318860">
    <property type="component" value="Unassembled WGS sequence"/>
</dbReference>
<gene>
    <name evidence="4" type="ORF">DH2020_020393</name>
</gene>
<keyword evidence="1" id="KW-0479">Metal-binding</keyword>
<dbReference type="PANTHER" id="PTHR43880:SF56">
    <property type="entry name" value="ALCOHOL DEHYDROGENASE-LIKE 4"/>
    <property type="match status" value="1"/>
</dbReference>
<keyword evidence="2" id="KW-0862">Zinc</keyword>
<feature type="domain" description="Alcohol dehydrogenase-like C-terminal" evidence="3">
    <location>
        <begin position="84"/>
        <end position="202"/>
    </location>
</feature>
<organism evidence="4 5">
    <name type="scientific">Rehmannia glutinosa</name>
    <name type="common">Chinese foxglove</name>
    <dbReference type="NCBI Taxonomy" id="99300"/>
    <lineage>
        <taxon>Eukaryota</taxon>
        <taxon>Viridiplantae</taxon>
        <taxon>Streptophyta</taxon>
        <taxon>Embryophyta</taxon>
        <taxon>Tracheophyta</taxon>
        <taxon>Spermatophyta</taxon>
        <taxon>Magnoliopsida</taxon>
        <taxon>eudicotyledons</taxon>
        <taxon>Gunneridae</taxon>
        <taxon>Pentapetalae</taxon>
        <taxon>asterids</taxon>
        <taxon>lamiids</taxon>
        <taxon>Lamiales</taxon>
        <taxon>Orobanchaceae</taxon>
        <taxon>Rehmannieae</taxon>
        <taxon>Rehmannia</taxon>
    </lineage>
</organism>
<sequence>MKSDGKCRFWTKDKNPIFHFLNTSTFSEYTVVDSACVVKIDPKLFPLNKMALLSCCISTGVGAAWNTANVKPGSTVAVFGLGSVGLAVVEGARARAAAKIIGIDINPDKLAKGLTFGIADFINPRTLDMPVHEKIKVMTGGGVDYSFECVGCADVLREAFLSTHQGWGLTVLVGVHSTPRLLPLHPMELFYGRKLVGSTFGDFKGKSQLPHFPKDCISAGVKLDEFITHELPLEKINEAFQLLIDGKSLRCLIHF</sequence>
<dbReference type="InterPro" id="IPR013149">
    <property type="entry name" value="ADH-like_C"/>
</dbReference>
<protein>
    <recommendedName>
        <fullName evidence="3">Alcohol dehydrogenase-like C-terminal domain-containing protein</fullName>
    </recommendedName>
</protein>
<dbReference type="SUPFAM" id="SSF50129">
    <property type="entry name" value="GroES-like"/>
    <property type="match status" value="1"/>
</dbReference>
<dbReference type="SUPFAM" id="SSF51735">
    <property type="entry name" value="NAD(P)-binding Rossmann-fold domains"/>
    <property type="match status" value="1"/>
</dbReference>
<name>A0ABR0WK95_REHGL</name>
<evidence type="ECO:0000313" key="5">
    <source>
        <dbReference type="Proteomes" id="UP001318860"/>
    </source>
</evidence>
<dbReference type="Pfam" id="PF00107">
    <property type="entry name" value="ADH_zinc_N"/>
    <property type="match status" value="1"/>
</dbReference>
<dbReference type="PANTHER" id="PTHR43880">
    <property type="entry name" value="ALCOHOL DEHYDROGENASE"/>
    <property type="match status" value="1"/>
</dbReference>
<proteinExistence type="predicted"/>
<keyword evidence="5" id="KW-1185">Reference proteome</keyword>
<accession>A0ABR0WK95</accession>
<comment type="caution">
    <text evidence="4">The sequence shown here is derived from an EMBL/GenBank/DDBJ whole genome shotgun (WGS) entry which is preliminary data.</text>
</comment>
<evidence type="ECO:0000313" key="4">
    <source>
        <dbReference type="EMBL" id="KAK6146524.1"/>
    </source>
</evidence>
<dbReference type="EMBL" id="JABTTQ020000011">
    <property type="protein sequence ID" value="KAK6146524.1"/>
    <property type="molecule type" value="Genomic_DNA"/>
</dbReference>
<dbReference type="InterPro" id="IPR011032">
    <property type="entry name" value="GroES-like_sf"/>
</dbReference>
<dbReference type="Gene3D" id="3.90.180.10">
    <property type="entry name" value="Medium-chain alcohol dehydrogenases, catalytic domain"/>
    <property type="match status" value="1"/>
</dbReference>
<dbReference type="InterPro" id="IPR036291">
    <property type="entry name" value="NAD(P)-bd_dom_sf"/>
</dbReference>
<evidence type="ECO:0000259" key="3">
    <source>
        <dbReference type="Pfam" id="PF00107"/>
    </source>
</evidence>
<evidence type="ECO:0000256" key="1">
    <source>
        <dbReference type="ARBA" id="ARBA00022723"/>
    </source>
</evidence>
<dbReference type="Gene3D" id="3.40.50.720">
    <property type="entry name" value="NAD(P)-binding Rossmann-like Domain"/>
    <property type="match status" value="1"/>
</dbReference>